<keyword evidence="3" id="KW-1185">Reference proteome</keyword>
<dbReference type="Pfam" id="PF01402">
    <property type="entry name" value="RHH_1"/>
    <property type="match status" value="1"/>
</dbReference>
<dbReference type="Gene3D" id="1.10.1220.10">
    <property type="entry name" value="Met repressor-like"/>
    <property type="match status" value="1"/>
</dbReference>
<proteinExistence type="predicted"/>
<evidence type="ECO:0000313" key="3">
    <source>
        <dbReference type="Proteomes" id="UP000186940"/>
    </source>
</evidence>
<dbReference type="Proteomes" id="UP000186940">
    <property type="component" value="Unassembled WGS sequence"/>
</dbReference>
<accession>A0A1F2P9I6</accession>
<dbReference type="GO" id="GO:0006355">
    <property type="term" value="P:regulation of DNA-templated transcription"/>
    <property type="evidence" value="ECO:0007669"/>
    <property type="project" value="InterPro"/>
</dbReference>
<protein>
    <recommendedName>
        <fullName evidence="1">Ribbon-helix-helix protein CopG domain-containing protein</fullName>
    </recommendedName>
</protein>
<organism evidence="2 3">
    <name type="scientific">Candidatus Syntropharchaeum caldarium</name>
    <dbReference type="NCBI Taxonomy" id="1838285"/>
    <lineage>
        <taxon>Archaea</taxon>
        <taxon>Methanobacteriati</taxon>
        <taxon>Methanobacteriota</taxon>
        <taxon>Stenosarchaea group</taxon>
        <taxon>Methanomicrobia</taxon>
        <taxon>Methanosarcinales</taxon>
        <taxon>ANME-2 cluster</taxon>
        <taxon>Candidatus Syntropharchaeum</taxon>
    </lineage>
</organism>
<feature type="domain" description="Ribbon-helix-helix protein CopG" evidence="1">
    <location>
        <begin position="4"/>
        <end position="42"/>
    </location>
</feature>
<gene>
    <name evidence="2" type="ORF">SCAL_000617</name>
</gene>
<dbReference type="EMBL" id="LYOS01000002">
    <property type="protein sequence ID" value="OFV67977.1"/>
    <property type="molecule type" value="Genomic_DNA"/>
</dbReference>
<name>A0A1F2P9I6_9EURY</name>
<dbReference type="InterPro" id="IPR002145">
    <property type="entry name" value="CopG"/>
</dbReference>
<sequence>MTTQINVKLEEQLLREVDALTKVLHISRSEWLRNKIAYAVKEEALHLREAIVMEYARGHITEEELEELLGADAEDVEYILRKVQEGKGRVDEMLKKCNI</sequence>
<reference evidence="2" key="1">
    <citation type="submission" date="2016-05" db="EMBL/GenBank/DDBJ databases">
        <title>Microbial consortia oxidize butane by reversing methanogenesis.</title>
        <authorList>
            <person name="Laso-Perez R."/>
            <person name="Richter M."/>
            <person name="Wegener G."/>
            <person name="Musat F."/>
        </authorList>
    </citation>
    <scope>NUCLEOTIDE SEQUENCE [LARGE SCALE GENOMIC DNA]</scope>
    <source>
        <strain evidence="2">BOX2</strain>
    </source>
</reference>
<evidence type="ECO:0000259" key="1">
    <source>
        <dbReference type="Pfam" id="PF01402"/>
    </source>
</evidence>
<dbReference type="InterPro" id="IPR013321">
    <property type="entry name" value="Arc_rbn_hlx_hlx"/>
</dbReference>
<comment type="caution">
    <text evidence="2">The sequence shown here is derived from an EMBL/GenBank/DDBJ whole genome shotgun (WGS) entry which is preliminary data.</text>
</comment>
<evidence type="ECO:0000313" key="2">
    <source>
        <dbReference type="EMBL" id="OFV67977.1"/>
    </source>
</evidence>
<dbReference type="AlphaFoldDB" id="A0A1F2P9I6"/>